<dbReference type="SUPFAM" id="SSF54695">
    <property type="entry name" value="POZ domain"/>
    <property type="match status" value="1"/>
</dbReference>
<keyword evidence="2" id="KW-0833">Ubl conjugation pathway</keyword>
<evidence type="ECO:0000256" key="3">
    <source>
        <dbReference type="PROSITE-ProRule" id="PRU00982"/>
    </source>
</evidence>
<feature type="domain" description="BTB" evidence="6">
    <location>
        <begin position="56"/>
        <end position="125"/>
    </location>
</feature>
<proteinExistence type="inferred from homology"/>
<feature type="region of interest" description="Disordered" evidence="5">
    <location>
        <begin position="1"/>
        <end position="22"/>
    </location>
</feature>
<sequence>MKKSPPMDRVHSRESDYDDIRQARDQSLDLPTRLITVVDAFEKKEHSWFVTSDVPTDLSVQVQDITFYVHKYSLVSRSGYINRVILQPPNSNVGYDHKLENFPGEAATFEMILKFCYGLPVDLNPNNVAPLRCASEYLEMTEEFEEGNLISKTEAFLTFIVLASWTDSITVLKSCENLSPWGENLQIVRRCCDSIAWKASQDNSTAGEVINEGWWFNDLATLRIDHFVRIITTIRAKGTKPEMIGFCIMNYAEKRLPCMDIESEGKRGNSHGTNELQLSILSGKRQEGSIGHNKEQRIIIESLVSILPPQKEAVSCRFLLWMLKMAIVFSATPALVSELEKRVGMVLGDASVRDLLIPSYRNGDQGMLMNSLEECTLHDIDAVQRILEYFLMHEEQQQNIQHQKCLDVSKLMDGYLAEVARDTKLSIPKFQVLAEALPTHARTCHDGLYRAIDTYLKSHPSLSEHEQKKLCKIMDCEKLSLDACMHAAQNDRLPLRTILQVLLAEQVKMRAALQAKESSGGDNSDQEGAWSSTKKEIKSIKEELEKVKIEMAELQRDHSELQQEYEKISNKQRQGSSWISRWRKIRNSSFFHDKMVGNELRDIQKTPNQVGCRVACRCRQSIS</sequence>
<comment type="similarity">
    <text evidence="3">Belongs to the NPH3 family.</text>
</comment>
<dbReference type="AlphaFoldDB" id="A0AAN8Z3X1"/>
<dbReference type="Gene3D" id="3.30.710.10">
    <property type="entry name" value="Potassium Channel Kv1.1, Chain A"/>
    <property type="match status" value="1"/>
</dbReference>
<dbReference type="PROSITE" id="PS50097">
    <property type="entry name" value="BTB"/>
    <property type="match status" value="1"/>
</dbReference>
<evidence type="ECO:0000256" key="5">
    <source>
        <dbReference type="SAM" id="MobiDB-lite"/>
    </source>
</evidence>
<dbReference type="Pfam" id="PF00651">
    <property type="entry name" value="BTB"/>
    <property type="match status" value="1"/>
</dbReference>
<keyword evidence="4" id="KW-0175">Coiled coil</keyword>
<accession>A0AAN8Z3X1</accession>
<dbReference type="EMBL" id="JBAMMX010000017">
    <property type="protein sequence ID" value="KAK6923762.1"/>
    <property type="molecule type" value="Genomic_DNA"/>
</dbReference>
<gene>
    <name evidence="8" type="ORF">RJ641_009962</name>
</gene>
<evidence type="ECO:0000259" key="7">
    <source>
        <dbReference type="PROSITE" id="PS51649"/>
    </source>
</evidence>
<dbReference type="PROSITE" id="PS51649">
    <property type="entry name" value="NPH3"/>
    <property type="match status" value="1"/>
</dbReference>
<dbReference type="Proteomes" id="UP001370490">
    <property type="component" value="Unassembled WGS sequence"/>
</dbReference>
<evidence type="ECO:0000313" key="9">
    <source>
        <dbReference type="Proteomes" id="UP001370490"/>
    </source>
</evidence>
<dbReference type="Pfam" id="PF03000">
    <property type="entry name" value="NPH3"/>
    <property type="match status" value="1"/>
</dbReference>
<feature type="coiled-coil region" evidence="4">
    <location>
        <begin position="537"/>
        <end position="571"/>
    </location>
</feature>
<comment type="pathway">
    <text evidence="1">Protein modification; protein ubiquitination.</text>
</comment>
<feature type="region of interest" description="Disordered" evidence="5">
    <location>
        <begin position="514"/>
        <end position="534"/>
    </location>
</feature>
<protein>
    <submittedName>
        <fullName evidence="8">NPH3 domain</fullName>
    </submittedName>
</protein>
<dbReference type="PANTHER" id="PTHR32370">
    <property type="entry name" value="OS12G0117600 PROTEIN"/>
    <property type="match status" value="1"/>
</dbReference>
<name>A0AAN8Z3X1_9MAGN</name>
<dbReference type="InterPro" id="IPR027356">
    <property type="entry name" value="NPH3_dom"/>
</dbReference>
<comment type="caution">
    <text evidence="8">The sequence shown here is derived from an EMBL/GenBank/DDBJ whole genome shotgun (WGS) entry which is preliminary data.</text>
</comment>
<evidence type="ECO:0000256" key="2">
    <source>
        <dbReference type="ARBA" id="ARBA00022786"/>
    </source>
</evidence>
<dbReference type="InterPro" id="IPR011333">
    <property type="entry name" value="SKP1/BTB/POZ_sf"/>
</dbReference>
<keyword evidence="9" id="KW-1185">Reference proteome</keyword>
<evidence type="ECO:0000256" key="1">
    <source>
        <dbReference type="ARBA" id="ARBA00004906"/>
    </source>
</evidence>
<evidence type="ECO:0000313" key="8">
    <source>
        <dbReference type="EMBL" id="KAK6923762.1"/>
    </source>
</evidence>
<reference evidence="8 9" key="1">
    <citation type="submission" date="2023-12" db="EMBL/GenBank/DDBJ databases">
        <title>A high-quality genome assembly for Dillenia turbinata (Dilleniales).</title>
        <authorList>
            <person name="Chanderbali A."/>
        </authorList>
    </citation>
    <scope>NUCLEOTIDE SEQUENCE [LARGE SCALE GENOMIC DNA]</scope>
    <source>
        <strain evidence="8">LSX21</strain>
        <tissue evidence="8">Leaf</tissue>
    </source>
</reference>
<organism evidence="8 9">
    <name type="scientific">Dillenia turbinata</name>
    <dbReference type="NCBI Taxonomy" id="194707"/>
    <lineage>
        <taxon>Eukaryota</taxon>
        <taxon>Viridiplantae</taxon>
        <taxon>Streptophyta</taxon>
        <taxon>Embryophyta</taxon>
        <taxon>Tracheophyta</taxon>
        <taxon>Spermatophyta</taxon>
        <taxon>Magnoliopsida</taxon>
        <taxon>eudicotyledons</taxon>
        <taxon>Gunneridae</taxon>
        <taxon>Pentapetalae</taxon>
        <taxon>Dilleniales</taxon>
        <taxon>Dilleniaceae</taxon>
        <taxon>Dillenia</taxon>
    </lineage>
</organism>
<evidence type="ECO:0000259" key="6">
    <source>
        <dbReference type="PROSITE" id="PS50097"/>
    </source>
</evidence>
<dbReference type="SMART" id="SM00225">
    <property type="entry name" value="BTB"/>
    <property type="match status" value="1"/>
</dbReference>
<evidence type="ECO:0000256" key="4">
    <source>
        <dbReference type="SAM" id="Coils"/>
    </source>
</evidence>
<feature type="domain" description="NPH3" evidence="7">
    <location>
        <begin position="213"/>
        <end position="508"/>
    </location>
</feature>
<dbReference type="InterPro" id="IPR000210">
    <property type="entry name" value="BTB/POZ_dom"/>
</dbReference>
<dbReference type="InterPro" id="IPR043454">
    <property type="entry name" value="NPH3/RPT2-like"/>
</dbReference>